<dbReference type="Pfam" id="PF00392">
    <property type="entry name" value="GntR"/>
    <property type="match status" value="1"/>
</dbReference>
<evidence type="ECO:0000259" key="4">
    <source>
        <dbReference type="PROSITE" id="PS50949"/>
    </source>
</evidence>
<dbReference type="SUPFAM" id="SSF46785">
    <property type="entry name" value="Winged helix' DNA-binding domain"/>
    <property type="match status" value="1"/>
</dbReference>
<dbReference type="RefSeq" id="WP_127724528.1">
    <property type="nucleotide sequence ID" value="NZ_RLIH01000007.1"/>
</dbReference>
<reference evidence="5 6" key="1">
    <citation type="submission" date="2018-11" db="EMBL/GenBank/DDBJ databases">
        <title>Genome sequencing and assembly of Anaerosphaera sp. nov., GS7-6-2.</title>
        <authorList>
            <person name="Rettenmaier R."/>
            <person name="Liebl W."/>
            <person name="Zverlov V."/>
        </authorList>
    </citation>
    <scope>NUCLEOTIDE SEQUENCE [LARGE SCALE GENOMIC DNA]</scope>
    <source>
        <strain evidence="5 6">GS7-6-2</strain>
    </source>
</reference>
<dbReference type="PROSITE" id="PS50949">
    <property type="entry name" value="HTH_GNTR"/>
    <property type="match status" value="1"/>
</dbReference>
<organism evidence="5 6">
    <name type="scientific">Anaerosphaera multitolerans</name>
    <dbReference type="NCBI Taxonomy" id="2487351"/>
    <lineage>
        <taxon>Bacteria</taxon>
        <taxon>Bacillati</taxon>
        <taxon>Bacillota</taxon>
        <taxon>Tissierellia</taxon>
        <taxon>Tissierellales</taxon>
        <taxon>Peptoniphilaceae</taxon>
        <taxon>Anaerosphaera</taxon>
    </lineage>
</organism>
<proteinExistence type="predicted"/>
<dbReference type="Proteomes" id="UP000288812">
    <property type="component" value="Unassembled WGS sequence"/>
</dbReference>
<name>A0A437S6N0_9FIRM</name>
<comment type="caution">
    <text evidence="5">The sequence shown here is derived from an EMBL/GenBank/DDBJ whole genome shotgun (WGS) entry which is preliminary data.</text>
</comment>
<evidence type="ECO:0000313" key="5">
    <source>
        <dbReference type="EMBL" id="RVU54662.1"/>
    </source>
</evidence>
<dbReference type="OrthoDB" id="389878at2"/>
<keyword evidence="2" id="KW-0238">DNA-binding</keyword>
<gene>
    <name evidence="5" type="ORF">EF514_06050</name>
</gene>
<evidence type="ECO:0000313" key="6">
    <source>
        <dbReference type="Proteomes" id="UP000288812"/>
    </source>
</evidence>
<keyword evidence="1" id="KW-0805">Transcription regulation</keyword>
<dbReference type="InterPro" id="IPR036388">
    <property type="entry name" value="WH-like_DNA-bd_sf"/>
</dbReference>
<feature type="domain" description="HTH gntR-type" evidence="4">
    <location>
        <begin position="7"/>
        <end position="75"/>
    </location>
</feature>
<keyword evidence="3" id="KW-0804">Transcription</keyword>
<dbReference type="GO" id="GO:0003700">
    <property type="term" value="F:DNA-binding transcription factor activity"/>
    <property type="evidence" value="ECO:0007669"/>
    <property type="project" value="InterPro"/>
</dbReference>
<sequence>MEKINIKQPKDYITENIIEEIILGNIEDGDELVQEDIARVVGLSRMPVRESLQILEWTGFAKKLPNRRVVAVAPTKKNIKSTFRTLAFIEYSIIIQIIEENKLSDLEKIMAEYIKSPSRRKEVEIHRYISEILGVYPICNIHNQLLSGYFNYAVNNRERGVDSIKEQIIEIKKSFYGEKESILSALNDYFKSLSEDMIEVGEYD</sequence>
<accession>A0A437S6N0</accession>
<evidence type="ECO:0000256" key="3">
    <source>
        <dbReference type="ARBA" id="ARBA00023163"/>
    </source>
</evidence>
<dbReference type="EMBL" id="RLIH01000007">
    <property type="protein sequence ID" value="RVU54662.1"/>
    <property type="molecule type" value="Genomic_DNA"/>
</dbReference>
<keyword evidence="6" id="KW-1185">Reference proteome</keyword>
<evidence type="ECO:0000256" key="2">
    <source>
        <dbReference type="ARBA" id="ARBA00023125"/>
    </source>
</evidence>
<dbReference type="GO" id="GO:0003677">
    <property type="term" value="F:DNA binding"/>
    <property type="evidence" value="ECO:0007669"/>
    <property type="project" value="UniProtKB-KW"/>
</dbReference>
<dbReference type="Gene3D" id="1.10.10.10">
    <property type="entry name" value="Winged helix-like DNA-binding domain superfamily/Winged helix DNA-binding domain"/>
    <property type="match status" value="1"/>
</dbReference>
<evidence type="ECO:0000256" key="1">
    <source>
        <dbReference type="ARBA" id="ARBA00023015"/>
    </source>
</evidence>
<protein>
    <submittedName>
        <fullName evidence="5">GntR family transcriptional regulator</fullName>
    </submittedName>
</protein>
<dbReference type="InterPro" id="IPR000524">
    <property type="entry name" value="Tscrpt_reg_HTH_GntR"/>
</dbReference>
<dbReference type="InterPro" id="IPR036390">
    <property type="entry name" value="WH_DNA-bd_sf"/>
</dbReference>
<dbReference type="AlphaFoldDB" id="A0A437S6N0"/>